<dbReference type="EMBL" id="CP015907">
    <property type="protein sequence ID" value="WOW93032.1"/>
    <property type="molecule type" value="Genomic_DNA"/>
</dbReference>
<dbReference type="EMBL" id="AP024222">
    <property type="protein sequence ID" value="BCO06225.1"/>
    <property type="molecule type" value="Genomic_DNA"/>
</dbReference>
<dbReference type="Gene3D" id="3.10.450.50">
    <property type="match status" value="1"/>
</dbReference>
<gene>
    <name evidence="1" type="ORF">LLC_14650</name>
    <name evidence="2" type="ORF">LLJM1_03725</name>
    <name evidence="3" type="ORF">LLUC109_02370</name>
</gene>
<name>A0AAD1JYS3_LACLC</name>
<evidence type="ECO:0000313" key="4">
    <source>
        <dbReference type="Proteomes" id="UP000191806"/>
    </source>
</evidence>
<proteinExistence type="predicted"/>
<sequence length="56" mass="6611">MTNKEEIQTLINNYATYADTRQTKAQFDLFTKDGSMSVYYPWNKGKAEKLIRQKKC</sequence>
<dbReference type="SUPFAM" id="SSF54427">
    <property type="entry name" value="NTF2-like"/>
    <property type="match status" value="1"/>
</dbReference>
<evidence type="ECO:0000313" key="1">
    <source>
        <dbReference type="EMBL" id="BCO06225.1"/>
    </source>
</evidence>
<dbReference type="RefSeq" id="WP_021165828.1">
    <property type="nucleotide sequence ID" value="NZ_AP018499.1"/>
</dbReference>
<accession>A0AAD1JYS3</accession>
<reference evidence="4 5" key="1">
    <citation type="journal article" date="2017" name="BMC Genomics">
        <title>Comparative and functional genomics of the Lactococcus lactis taxon; insights into evolution and niche adaptation.</title>
        <authorList>
            <person name="Kelleher P."/>
            <person name="Bottacini F."/>
            <person name="Mahony J."/>
            <person name="Kilcawley K.N."/>
            <person name="van Sinderen D."/>
        </authorList>
    </citation>
    <scope>NUCLEOTIDE SEQUENCE [LARGE SCALE GENOMIC DNA]</scope>
    <source>
        <strain evidence="2 4">JM1</strain>
        <strain evidence="3 5">UC109</strain>
    </source>
</reference>
<reference evidence="1 6" key="2">
    <citation type="submission" date="2020-12" db="EMBL/GenBank/DDBJ databases">
        <title>Complete genome sequence of lactococcus lactis subsp. cremoris strain EPSC and strain G3-2.</title>
        <authorList>
            <person name="Kita K."/>
            <person name="Ishikawa S."/>
        </authorList>
    </citation>
    <scope>NUCLEOTIDE SEQUENCE [LARGE SCALE GENOMIC DNA]</scope>
    <source>
        <strain evidence="1 6">EPSC</strain>
    </source>
</reference>
<evidence type="ECO:0000313" key="6">
    <source>
        <dbReference type="Proteomes" id="UP000595253"/>
    </source>
</evidence>
<dbReference type="EMBL" id="CP015899">
    <property type="protein sequence ID" value="WMF94432.1"/>
    <property type="molecule type" value="Genomic_DNA"/>
</dbReference>
<reference evidence="3" key="3">
    <citation type="submission" date="2023-06" db="EMBL/GenBank/DDBJ databases">
        <authorList>
            <person name="McDonnell B."/>
        </authorList>
    </citation>
    <scope>NUCLEOTIDE SEQUENCE</scope>
    <source>
        <strain evidence="2">JM1</strain>
        <strain evidence="3">UC109</strain>
    </source>
</reference>
<dbReference type="AlphaFoldDB" id="A0AAD1JYS3"/>
<evidence type="ECO:0000313" key="3">
    <source>
        <dbReference type="EMBL" id="WOW93032.1"/>
    </source>
</evidence>
<dbReference type="InterPro" id="IPR032710">
    <property type="entry name" value="NTF2-like_dom_sf"/>
</dbReference>
<organism evidence="1 6">
    <name type="scientific">Lactococcus lactis subsp. cremoris</name>
    <name type="common">Streptococcus cremoris</name>
    <dbReference type="NCBI Taxonomy" id="1359"/>
    <lineage>
        <taxon>Bacteria</taxon>
        <taxon>Bacillati</taxon>
        <taxon>Bacillota</taxon>
        <taxon>Bacilli</taxon>
        <taxon>Lactobacillales</taxon>
        <taxon>Streptococcaceae</taxon>
        <taxon>Lactococcus</taxon>
    </lineage>
</organism>
<evidence type="ECO:0000313" key="2">
    <source>
        <dbReference type="EMBL" id="WMF94432.1"/>
    </source>
</evidence>
<protein>
    <submittedName>
        <fullName evidence="3">Nuclear transport factor 2 family protein</fullName>
    </submittedName>
</protein>
<dbReference type="Proteomes" id="UP000191806">
    <property type="component" value="Chromosome"/>
</dbReference>
<dbReference type="Proteomes" id="UP000192016">
    <property type="component" value="Chromosome"/>
</dbReference>
<dbReference type="Proteomes" id="UP000595253">
    <property type="component" value="Chromosome"/>
</dbReference>
<evidence type="ECO:0000313" key="5">
    <source>
        <dbReference type="Proteomes" id="UP000192016"/>
    </source>
</evidence>